<dbReference type="Pfam" id="PF00076">
    <property type="entry name" value="RRM_1"/>
    <property type="match status" value="1"/>
</dbReference>
<dbReference type="SMART" id="SM00360">
    <property type="entry name" value="RRM"/>
    <property type="match status" value="1"/>
</dbReference>
<feature type="compositionally biased region" description="Basic and acidic residues" evidence="3">
    <location>
        <begin position="31"/>
        <end position="42"/>
    </location>
</feature>
<comment type="caution">
    <text evidence="5">The sequence shown here is derived from an EMBL/GenBank/DDBJ whole genome shotgun (WGS) entry which is preliminary data.</text>
</comment>
<dbReference type="Gene3D" id="3.30.70.330">
    <property type="match status" value="1"/>
</dbReference>
<dbReference type="GO" id="GO:0003723">
    <property type="term" value="F:RNA binding"/>
    <property type="evidence" value="ECO:0007669"/>
    <property type="project" value="UniProtKB-UniRule"/>
</dbReference>
<dbReference type="PANTHER" id="PTHR47678:SF1">
    <property type="entry name" value="TETRATRICOPEPTIDE REPEAT PROTEIN 31"/>
    <property type="match status" value="1"/>
</dbReference>
<feature type="region of interest" description="Disordered" evidence="3">
    <location>
        <begin position="55"/>
        <end position="105"/>
    </location>
</feature>
<evidence type="ECO:0000313" key="6">
    <source>
        <dbReference type="Proteomes" id="UP000566440"/>
    </source>
</evidence>
<keyword evidence="1" id="KW-0694">RNA-binding</keyword>
<organism evidence="5 6">
    <name type="scientific">Galbula dea</name>
    <dbReference type="NCBI Taxonomy" id="1109041"/>
    <lineage>
        <taxon>Eukaryota</taxon>
        <taxon>Metazoa</taxon>
        <taxon>Chordata</taxon>
        <taxon>Craniata</taxon>
        <taxon>Vertebrata</taxon>
        <taxon>Euteleostomi</taxon>
        <taxon>Archelosauria</taxon>
        <taxon>Archosauria</taxon>
        <taxon>Dinosauria</taxon>
        <taxon>Saurischia</taxon>
        <taxon>Theropoda</taxon>
        <taxon>Coelurosauria</taxon>
        <taxon>Aves</taxon>
        <taxon>Neognathae</taxon>
        <taxon>Neoaves</taxon>
        <taxon>Telluraves</taxon>
        <taxon>Coraciimorphae</taxon>
        <taxon>Piciformes</taxon>
        <taxon>Galbulidae</taxon>
        <taxon>Galbula</taxon>
    </lineage>
</organism>
<evidence type="ECO:0000256" key="3">
    <source>
        <dbReference type="SAM" id="MobiDB-lite"/>
    </source>
</evidence>
<feature type="region of interest" description="Disordered" evidence="3">
    <location>
        <begin position="1"/>
        <end position="43"/>
    </location>
</feature>
<dbReference type="PROSITE" id="PS50102">
    <property type="entry name" value="RRM"/>
    <property type="match status" value="1"/>
</dbReference>
<dbReference type="Pfam" id="PF13432">
    <property type="entry name" value="TPR_16"/>
    <property type="match status" value="1"/>
</dbReference>
<dbReference type="InterPro" id="IPR011990">
    <property type="entry name" value="TPR-like_helical_dom_sf"/>
</dbReference>
<evidence type="ECO:0000256" key="1">
    <source>
        <dbReference type="PROSITE-ProRule" id="PRU00176"/>
    </source>
</evidence>
<dbReference type="OrthoDB" id="2423701at2759"/>
<gene>
    <name evidence="5" type="primary">Ttc31</name>
    <name evidence="5" type="ORF">GALDEA_R06961</name>
</gene>
<dbReference type="SUPFAM" id="SSF48452">
    <property type="entry name" value="TPR-like"/>
    <property type="match status" value="1"/>
</dbReference>
<dbReference type="SMART" id="SM00028">
    <property type="entry name" value="TPR"/>
    <property type="match status" value="2"/>
</dbReference>
<dbReference type="InterPro" id="IPR012677">
    <property type="entry name" value="Nucleotide-bd_a/b_plait_sf"/>
</dbReference>
<keyword evidence="2" id="KW-0802">TPR repeat</keyword>
<feature type="domain" description="RRM" evidence="4">
    <location>
        <begin position="358"/>
        <end position="430"/>
    </location>
</feature>
<accession>A0A7K9T673</accession>
<evidence type="ECO:0000313" key="5">
    <source>
        <dbReference type="EMBL" id="NXI44035.1"/>
    </source>
</evidence>
<proteinExistence type="predicted"/>
<dbReference type="Gene3D" id="1.25.40.10">
    <property type="entry name" value="Tetratricopeptide repeat domain"/>
    <property type="match status" value="1"/>
</dbReference>
<feature type="non-terminal residue" evidence="5">
    <location>
        <position position="441"/>
    </location>
</feature>
<protein>
    <submittedName>
        <fullName evidence="5">TTC31 protein</fullName>
    </submittedName>
</protein>
<feature type="repeat" description="TPR" evidence="2">
    <location>
        <begin position="198"/>
        <end position="231"/>
    </location>
</feature>
<dbReference type="SUPFAM" id="SSF54928">
    <property type="entry name" value="RNA-binding domain, RBD"/>
    <property type="match status" value="1"/>
</dbReference>
<feature type="compositionally biased region" description="Basic residues" evidence="3">
    <location>
        <begin position="10"/>
        <end position="30"/>
    </location>
</feature>
<dbReference type="InterPro" id="IPR000504">
    <property type="entry name" value="RRM_dom"/>
</dbReference>
<keyword evidence="6" id="KW-1185">Reference proteome</keyword>
<evidence type="ECO:0000256" key="2">
    <source>
        <dbReference type="PROSITE-ProRule" id="PRU00339"/>
    </source>
</evidence>
<dbReference type="PANTHER" id="PTHR47678">
    <property type="entry name" value="TETRATRICOPEPTIDE REPEAT PROTEIN 31"/>
    <property type="match status" value="1"/>
</dbReference>
<dbReference type="AlphaFoldDB" id="A0A7K9T673"/>
<dbReference type="EMBL" id="VWZX01007690">
    <property type="protein sequence ID" value="NXI44035.1"/>
    <property type="molecule type" value="Genomic_DNA"/>
</dbReference>
<dbReference type="InterPro" id="IPR035979">
    <property type="entry name" value="RBD_domain_sf"/>
</dbReference>
<dbReference type="PROSITE" id="PS50005">
    <property type="entry name" value="TPR"/>
    <property type="match status" value="2"/>
</dbReference>
<reference evidence="5 6" key="1">
    <citation type="submission" date="2019-09" db="EMBL/GenBank/DDBJ databases">
        <title>Bird 10,000 Genomes (B10K) Project - Family phase.</title>
        <authorList>
            <person name="Zhang G."/>
        </authorList>
    </citation>
    <scope>NUCLEOTIDE SEQUENCE [LARGE SCALE GENOMIC DNA]</scope>
    <source>
        <strain evidence="5">B10K-DU-001-62</strain>
        <tissue evidence="5">Muscle</tissue>
    </source>
</reference>
<sequence length="441" mass="48517">ELLAEEERAKRKAEKKKLKKKKQKDRKKREKLGQEQKSKQDAELVAVTSSLALSFQSTPAAGPGHPQSSSAEERRSWPDPSPSPGPEGSSGEEVGGQGSKAEELEDELDLSCTFVSKARQKAGVRLLVPGKEKPARTGSTELAKRVPEKVPKAESLDTCTVEQSLILAGHGNEAAQQGRYSEAVQAFTEAVKLNPWEHRLFGNRSYCYEKLGRYEEALRDAQESLRLQPGWPKGFFRKGKALRGLQVLGLGKGLWKTRGESPCPHPHWKPRSHRCLPLVKDSTSPGTLQPPPTPQPRVVPAVVVAEPILPSTGAQASKTCRDTDKSGFVTIVNSRSHGQPAVSSPQTLPLTHPARDCYPLWVGNVTSRITEKVLQGAFGRFGEIRFIRLLPGRRCAFVNYTRKKAAEAAYAAMQDTKLEGSRLVLQLKHPSHATPSPRWHP</sequence>
<feature type="repeat" description="TPR" evidence="2">
    <location>
        <begin position="164"/>
        <end position="197"/>
    </location>
</feature>
<feature type="non-terminal residue" evidence="5">
    <location>
        <position position="1"/>
    </location>
</feature>
<evidence type="ECO:0000259" key="4">
    <source>
        <dbReference type="PROSITE" id="PS50102"/>
    </source>
</evidence>
<dbReference type="Proteomes" id="UP000566440">
    <property type="component" value="Unassembled WGS sequence"/>
</dbReference>
<dbReference type="InterPro" id="IPR019734">
    <property type="entry name" value="TPR_rpt"/>
</dbReference>
<name>A0A7K9T673_9PICI</name>